<dbReference type="PANTHER" id="PTHR30068:SF3">
    <property type="entry name" value="PHOSPHOLIPID_GLYCEROL ACYLTRANSFERASE DOMAIN-CONTAINING PROTEIN"/>
    <property type="match status" value="1"/>
</dbReference>
<name>A0A9D1UY63_9BACT</name>
<sequence length="376" mass="43563">MTSNPEFDSIRPYYDSEVPAAAERLCQSEAFLDLFKQLFKLDKAPIIAMLKKIKTKDQFQQYLFGPIVRKLMDMTTDGVTIEGIELIDNNASYTFMSNHRDIILDSAILNVLLREHGAKYTRPAIGSNLLINDWVTDFVKLDSCFVVERDITVREMISSSSLRSQYIRETIQENEYSVWIAEKEGRTKNGDDRVQQALLKMLKISGPANFAENFKELHLMPLAISYEWEPCDALKTQELYTRSVGEYTKTPEADMNSMITGLKDYKGRIHFHMDQLKDAELDEIDNLPSNNDKIEALANLIDSKIHKNYKLWPNNYIAYDLLHSVNKFNKYYTPEEKENFIRVMTQKIDKLEGNVSLLNNIFLEIYANPVKNHLKL</sequence>
<feature type="domain" description="Phospholipid/glycerol acyltransferase" evidence="1">
    <location>
        <begin position="79"/>
        <end position="190"/>
    </location>
</feature>
<dbReference type="AlphaFoldDB" id="A0A9D1UY63"/>
<dbReference type="InterPro" id="IPR002123">
    <property type="entry name" value="Plipid/glycerol_acylTrfase"/>
</dbReference>
<evidence type="ECO:0000259" key="1">
    <source>
        <dbReference type="Pfam" id="PF01553"/>
    </source>
</evidence>
<gene>
    <name evidence="2" type="ORF">H9863_00810</name>
</gene>
<dbReference type="Pfam" id="PF01553">
    <property type="entry name" value="Acyltransferase"/>
    <property type="match status" value="1"/>
</dbReference>
<proteinExistence type="predicted"/>
<dbReference type="Proteomes" id="UP000824202">
    <property type="component" value="Unassembled WGS sequence"/>
</dbReference>
<protein>
    <submittedName>
        <fullName evidence="2">1-acyl-sn-glycerol-3-phosphate acyltransferase</fullName>
    </submittedName>
</protein>
<reference evidence="2" key="1">
    <citation type="journal article" date="2021" name="PeerJ">
        <title>Extensive microbial diversity within the chicken gut microbiome revealed by metagenomics and culture.</title>
        <authorList>
            <person name="Gilroy R."/>
            <person name="Ravi A."/>
            <person name="Getino M."/>
            <person name="Pursley I."/>
            <person name="Horton D.L."/>
            <person name="Alikhan N.F."/>
            <person name="Baker D."/>
            <person name="Gharbi K."/>
            <person name="Hall N."/>
            <person name="Watson M."/>
            <person name="Adriaenssens E.M."/>
            <person name="Foster-Nyarko E."/>
            <person name="Jarju S."/>
            <person name="Secka A."/>
            <person name="Antonio M."/>
            <person name="Oren A."/>
            <person name="Chaudhuri R.R."/>
            <person name="La Ragione R."/>
            <person name="Hildebrand F."/>
            <person name="Pallen M.J."/>
        </authorList>
    </citation>
    <scope>NUCLEOTIDE SEQUENCE</scope>
    <source>
        <strain evidence="2">23274</strain>
    </source>
</reference>
<dbReference type="GO" id="GO:0016746">
    <property type="term" value="F:acyltransferase activity"/>
    <property type="evidence" value="ECO:0007669"/>
    <property type="project" value="UniProtKB-KW"/>
</dbReference>
<dbReference type="SUPFAM" id="SSF69593">
    <property type="entry name" value="Glycerol-3-phosphate (1)-acyltransferase"/>
    <property type="match status" value="1"/>
</dbReference>
<evidence type="ECO:0000313" key="2">
    <source>
        <dbReference type="EMBL" id="HIX02645.1"/>
    </source>
</evidence>
<comment type="caution">
    <text evidence="2">The sequence shown here is derived from an EMBL/GenBank/DDBJ whole genome shotgun (WGS) entry which is preliminary data.</text>
</comment>
<keyword evidence="2" id="KW-0012">Acyltransferase</keyword>
<dbReference type="EMBL" id="DXFT01000017">
    <property type="protein sequence ID" value="HIX02645.1"/>
    <property type="molecule type" value="Genomic_DNA"/>
</dbReference>
<evidence type="ECO:0000313" key="3">
    <source>
        <dbReference type="Proteomes" id="UP000824202"/>
    </source>
</evidence>
<keyword evidence="2" id="KW-0808">Transferase</keyword>
<accession>A0A9D1UY63</accession>
<organism evidence="2 3">
    <name type="scientific">Candidatus Odoribacter faecigallinarum</name>
    <dbReference type="NCBI Taxonomy" id="2838706"/>
    <lineage>
        <taxon>Bacteria</taxon>
        <taxon>Pseudomonadati</taxon>
        <taxon>Bacteroidota</taxon>
        <taxon>Bacteroidia</taxon>
        <taxon>Bacteroidales</taxon>
        <taxon>Odoribacteraceae</taxon>
        <taxon>Odoribacter</taxon>
    </lineage>
</organism>
<reference evidence="2" key="2">
    <citation type="submission" date="2021-04" db="EMBL/GenBank/DDBJ databases">
        <authorList>
            <person name="Gilroy R."/>
        </authorList>
    </citation>
    <scope>NUCLEOTIDE SEQUENCE</scope>
    <source>
        <strain evidence="2">23274</strain>
    </source>
</reference>
<dbReference type="PANTHER" id="PTHR30068">
    <property type="entry name" value="URONATE ISOMERASE"/>
    <property type="match status" value="1"/>
</dbReference>
<dbReference type="GO" id="GO:0019698">
    <property type="term" value="P:D-galacturonate catabolic process"/>
    <property type="evidence" value="ECO:0007669"/>
    <property type="project" value="TreeGrafter"/>
</dbReference>
<dbReference type="GO" id="GO:0042840">
    <property type="term" value="P:D-glucuronate catabolic process"/>
    <property type="evidence" value="ECO:0007669"/>
    <property type="project" value="TreeGrafter"/>
</dbReference>